<evidence type="ECO:0000313" key="3">
    <source>
        <dbReference type="EMBL" id="QPH38838.1"/>
    </source>
</evidence>
<accession>A0A7U3SPP1</accession>
<organism evidence="3 4">
    <name type="scientific">Pedobacter endophyticus</name>
    <dbReference type="NCBI Taxonomy" id="2789740"/>
    <lineage>
        <taxon>Bacteria</taxon>
        <taxon>Pseudomonadati</taxon>
        <taxon>Bacteroidota</taxon>
        <taxon>Sphingobacteriia</taxon>
        <taxon>Sphingobacteriales</taxon>
        <taxon>Sphingobacteriaceae</taxon>
        <taxon>Pedobacter</taxon>
    </lineage>
</organism>
<dbReference type="EMBL" id="CP064939">
    <property type="protein sequence ID" value="QPH38838.1"/>
    <property type="molecule type" value="Genomic_DNA"/>
</dbReference>
<protein>
    <recommendedName>
        <fullName evidence="2">MACPF domain-containing protein</fullName>
    </recommendedName>
</protein>
<feature type="chain" id="PRO_5032605696" description="MACPF domain-containing protein" evidence="1">
    <location>
        <begin position="21"/>
        <end position="359"/>
    </location>
</feature>
<gene>
    <name evidence="3" type="ORF">IZT61_17465</name>
</gene>
<dbReference type="Pfam" id="PF01823">
    <property type="entry name" value="MACPF"/>
    <property type="match status" value="1"/>
</dbReference>
<dbReference type="Proteomes" id="UP000594759">
    <property type="component" value="Chromosome"/>
</dbReference>
<reference evidence="3 4" key="1">
    <citation type="submission" date="2020-11" db="EMBL/GenBank/DDBJ databases">
        <title>Pedobacter endophytica, an endophytic bacteria isolated form Carex pumila.</title>
        <authorList>
            <person name="Peng Y."/>
            <person name="Jiang L."/>
            <person name="Lee J."/>
        </authorList>
    </citation>
    <scope>NUCLEOTIDE SEQUENCE [LARGE SCALE GENOMIC DNA]</scope>
    <source>
        <strain evidence="3 4">JBR3-12</strain>
    </source>
</reference>
<dbReference type="KEGG" id="pex:IZT61_17465"/>
<keyword evidence="4" id="KW-1185">Reference proteome</keyword>
<dbReference type="InterPro" id="IPR020864">
    <property type="entry name" value="MACPF"/>
</dbReference>
<feature type="domain" description="MACPF" evidence="2">
    <location>
        <begin position="15"/>
        <end position="353"/>
    </location>
</feature>
<proteinExistence type="predicted"/>
<dbReference type="AlphaFoldDB" id="A0A7U3SPP1"/>
<dbReference type="RefSeq" id="WP_196098313.1">
    <property type="nucleotide sequence ID" value="NZ_CP064939.1"/>
</dbReference>
<keyword evidence="1" id="KW-0732">Signal</keyword>
<feature type="signal peptide" evidence="1">
    <location>
        <begin position="1"/>
        <end position="20"/>
    </location>
</feature>
<dbReference type="PROSITE" id="PS51412">
    <property type="entry name" value="MACPF_2"/>
    <property type="match status" value="1"/>
</dbReference>
<name>A0A7U3SPP1_9SPHI</name>
<evidence type="ECO:0000256" key="1">
    <source>
        <dbReference type="SAM" id="SignalP"/>
    </source>
</evidence>
<sequence>MKKNYKIKLICLLCAFTALLSNCKKGETIEEKGLSGKHNAVAGYGRDGKNDLLGYGYNVLGEFGNASAATRPVIDVDRLQTDYPTRVVYDLSTETKGYLTAGSDAVSYLKKITARLSTTFGYQFLGASLFKATITANYSNNDVFSAKYIYSNYYLKVQQKRLKLNTVNDVLQSYLDPEFISYVNTQTPEAIVNRYGTHVLAEIILGGKLDVTYQSQTTKSDKTKASSAGIDLNVKKIFNLNVGYTYDTHDVEENFNQTLHYATIGGDPTKSLIGDIAIGNASNPNPTPTVNISAWQSSCTLENSVLIDIAPDGLMPIWELISDPVKKEQIKNVAEKYISDGQAKLVADGLKYGIYKITK</sequence>
<evidence type="ECO:0000313" key="4">
    <source>
        <dbReference type="Proteomes" id="UP000594759"/>
    </source>
</evidence>
<evidence type="ECO:0000259" key="2">
    <source>
        <dbReference type="PROSITE" id="PS51412"/>
    </source>
</evidence>